<sequence length="388" mass="43569">MPPKKLIYILNSYSSSDSSHFNHVPALLEALAARGIEVVLVIEKADSIPTFTDTNISVIRIKHRHSLSRFLELFMVITHLRRRGFMRTYVRIAAPAALIAALVYRLFGGQVFFWQSGTTIEFDSAQPMSLKKLKWYVVSSIPNSLARRLVHYFVTGPAYMVDYYSRVGGVKREKIRLLYNDVDIARFIPPVDRVVQKAAFLKAHGLKPDTVILLLVHRFSPVRRIARYLPNCLTHLRAVGLLNRVVVVVVGTGPELPFIQVEVQNLGIAERCLFLGSVPNREIQQMYAVADIFLHPSYNEGFPRVVLEAMAAGLPIVSTDAGGTRELMGDAQSRLVVSRDDPHAFAVCLERMINDPGLGELLGRENQKHVERFSTVNVAAMYDEVLFA</sequence>
<dbReference type="InterPro" id="IPR001296">
    <property type="entry name" value="Glyco_trans_1"/>
</dbReference>
<dbReference type="PANTHER" id="PTHR45947">
    <property type="entry name" value="SULFOQUINOVOSYL TRANSFERASE SQD2"/>
    <property type="match status" value="1"/>
</dbReference>
<dbReference type="GO" id="GO:0016757">
    <property type="term" value="F:glycosyltransferase activity"/>
    <property type="evidence" value="ECO:0007669"/>
    <property type="project" value="InterPro"/>
</dbReference>
<evidence type="ECO:0000313" key="4">
    <source>
        <dbReference type="Proteomes" id="UP001197609"/>
    </source>
</evidence>
<dbReference type="Pfam" id="PF00534">
    <property type="entry name" value="Glycos_transf_1"/>
    <property type="match status" value="1"/>
</dbReference>
<name>A0AAJ1EJX3_9BACT</name>
<feature type="transmembrane region" description="Helical" evidence="1">
    <location>
        <begin position="89"/>
        <end position="107"/>
    </location>
</feature>
<keyword evidence="1" id="KW-0812">Transmembrane</keyword>
<dbReference type="AlphaFoldDB" id="A0AAJ1EJX3"/>
<keyword evidence="1" id="KW-0472">Membrane</keyword>
<evidence type="ECO:0000313" key="3">
    <source>
        <dbReference type="EMBL" id="MBZ0160455.1"/>
    </source>
</evidence>
<keyword evidence="1" id="KW-1133">Transmembrane helix</keyword>
<dbReference type="CDD" id="cd03801">
    <property type="entry name" value="GT4_PimA-like"/>
    <property type="match status" value="1"/>
</dbReference>
<dbReference type="InterPro" id="IPR050194">
    <property type="entry name" value="Glycosyltransferase_grp1"/>
</dbReference>
<feature type="domain" description="Glycosyl transferase family 1" evidence="2">
    <location>
        <begin position="201"/>
        <end position="366"/>
    </location>
</feature>
<protein>
    <submittedName>
        <fullName evidence="3">Glycosyltransferase family 4 protein</fullName>
    </submittedName>
</protein>
<dbReference type="Proteomes" id="UP001197609">
    <property type="component" value="Unassembled WGS sequence"/>
</dbReference>
<comment type="caution">
    <text evidence="3">The sequence shown here is derived from an EMBL/GenBank/DDBJ whole genome shotgun (WGS) entry which is preliminary data.</text>
</comment>
<proteinExistence type="predicted"/>
<dbReference type="PANTHER" id="PTHR45947:SF3">
    <property type="entry name" value="SULFOQUINOVOSYL TRANSFERASE SQD2"/>
    <property type="match status" value="1"/>
</dbReference>
<evidence type="ECO:0000256" key="1">
    <source>
        <dbReference type="SAM" id="Phobius"/>
    </source>
</evidence>
<dbReference type="Gene3D" id="3.40.50.2000">
    <property type="entry name" value="Glycogen Phosphorylase B"/>
    <property type="match status" value="2"/>
</dbReference>
<gene>
    <name evidence="3" type="ORF">K8G79_10020</name>
</gene>
<dbReference type="SUPFAM" id="SSF53756">
    <property type="entry name" value="UDP-Glycosyltransferase/glycogen phosphorylase"/>
    <property type="match status" value="1"/>
</dbReference>
<reference evidence="3 4" key="1">
    <citation type="journal article" date="2021" name="bioRxiv">
        <title>Unraveling nitrogen, sulfur and carbon metabolic pathways and microbial community transcriptional responses to substrate deprivation and toxicity stresses in a bioreactor mimicking anoxic brackish coastal sediment conditions.</title>
        <authorList>
            <person name="Martins P.D."/>
            <person name="Echeveste M.J."/>
            <person name="Arshad A."/>
            <person name="Kurth J."/>
            <person name="Ouboter H."/>
            <person name="Jetten M.S.M."/>
            <person name="Welte C.U."/>
        </authorList>
    </citation>
    <scope>NUCLEOTIDE SEQUENCE [LARGE SCALE GENOMIC DNA]</scope>
    <source>
        <strain evidence="3">MAG_38</strain>
    </source>
</reference>
<dbReference type="EMBL" id="JAIOIU010000126">
    <property type="protein sequence ID" value="MBZ0160455.1"/>
    <property type="molecule type" value="Genomic_DNA"/>
</dbReference>
<accession>A0AAJ1EJX3</accession>
<organism evidence="3 4">
    <name type="scientific">Candidatus Methylomirabilis tolerans</name>
    <dbReference type="NCBI Taxonomy" id="3123416"/>
    <lineage>
        <taxon>Bacteria</taxon>
        <taxon>Candidatus Methylomirabilota</taxon>
        <taxon>Candidatus Methylomirabilia</taxon>
        <taxon>Candidatus Methylomirabilales</taxon>
        <taxon>Candidatus Methylomirabilaceae</taxon>
        <taxon>Candidatus Methylomirabilis</taxon>
    </lineage>
</organism>
<evidence type="ECO:0000259" key="2">
    <source>
        <dbReference type="Pfam" id="PF00534"/>
    </source>
</evidence>